<dbReference type="AlphaFoldDB" id="A0A0E9QUG7"/>
<name>A0A0E9QUG7_ANGAN</name>
<organism evidence="1">
    <name type="scientific">Anguilla anguilla</name>
    <name type="common">European freshwater eel</name>
    <name type="synonym">Muraena anguilla</name>
    <dbReference type="NCBI Taxonomy" id="7936"/>
    <lineage>
        <taxon>Eukaryota</taxon>
        <taxon>Metazoa</taxon>
        <taxon>Chordata</taxon>
        <taxon>Craniata</taxon>
        <taxon>Vertebrata</taxon>
        <taxon>Euteleostomi</taxon>
        <taxon>Actinopterygii</taxon>
        <taxon>Neopterygii</taxon>
        <taxon>Teleostei</taxon>
        <taxon>Anguilliformes</taxon>
        <taxon>Anguillidae</taxon>
        <taxon>Anguilla</taxon>
    </lineage>
</organism>
<proteinExistence type="predicted"/>
<dbReference type="EMBL" id="GBXM01087961">
    <property type="protein sequence ID" value="JAH20616.1"/>
    <property type="molecule type" value="Transcribed_RNA"/>
</dbReference>
<reference evidence="1" key="1">
    <citation type="submission" date="2014-11" db="EMBL/GenBank/DDBJ databases">
        <authorList>
            <person name="Amaro Gonzalez C."/>
        </authorList>
    </citation>
    <scope>NUCLEOTIDE SEQUENCE</scope>
</reference>
<protein>
    <submittedName>
        <fullName evidence="1">Uncharacterized protein</fullName>
    </submittedName>
</protein>
<evidence type="ECO:0000313" key="1">
    <source>
        <dbReference type="EMBL" id="JAH20616.1"/>
    </source>
</evidence>
<sequence length="40" mass="4748">MSPYSLCGNQSDNFQVKHIYMYAVVYFPLELLKTVCQFRL</sequence>
<reference evidence="1" key="2">
    <citation type="journal article" date="2015" name="Fish Shellfish Immunol.">
        <title>Early steps in the European eel (Anguilla anguilla)-Vibrio vulnificus interaction in the gills: Role of the RtxA13 toxin.</title>
        <authorList>
            <person name="Callol A."/>
            <person name="Pajuelo D."/>
            <person name="Ebbesson L."/>
            <person name="Teles M."/>
            <person name="MacKenzie S."/>
            <person name="Amaro C."/>
        </authorList>
    </citation>
    <scope>NUCLEOTIDE SEQUENCE</scope>
</reference>
<accession>A0A0E9QUG7</accession>